<evidence type="ECO:0000256" key="7">
    <source>
        <dbReference type="SAM" id="SignalP"/>
    </source>
</evidence>
<evidence type="ECO:0000256" key="3">
    <source>
        <dbReference type="ARBA" id="ARBA00022525"/>
    </source>
</evidence>
<evidence type="ECO:0000256" key="5">
    <source>
        <dbReference type="ARBA" id="ARBA00023157"/>
    </source>
</evidence>
<dbReference type="PROSITE" id="PS00250">
    <property type="entry name" value="TGF_BETA_1"/>
    <property type="match status" value="1"/>
</dbReference>
<dbReference type="InterPro" id="IPR001839">
    <property type="entry name" value="TGF-b_C"/>
</dbReference>
<sequence length="342" mass="38872">MMGYLFILLLLVSRYFSVSTSVIGKGLLGNREESPSFERNKMPFQSERIPSFFFGIYEHFKTQTTRHGQERSMESLQAKRDQETGRFYFPSGAVFKTPLQALLKAKFFVSVPKLPRKKMTVTIYEVDSGVKVSSRHLSFPTSGWLSLNAVYLVNQWISRSQYTFPGLKVLVKGSKGGEESTTQVRQLWLVVYSAKPDHYGEDFLQSSQVVEEGGIPFAKGRIRREATTTQSIKNQTESPSPCSRKDMMITSSDFGKRDGLTLLHPRVFNAYQCSGECSFKEKTNNSKLRALIMRDNGHSIRESKSCCVPSKLRSIVVMQRTAERNYLISTLKNMIVESCTCY</sequence>
<dbReference type="Pfam" id="PF00019">
    <property type="entry name" value="TGF_beta"/>
    <property type="match status" value="1"/>
</dbReference>
<dbReference type="PROSITE" id="PS51362">
    <property type="entry name" value="TGF_BETA_2"/>
    <property type="match status" value="1"/>
</dbReference>
<dbReference type="SMART" id="SM00204">
    <property type="entry name" value="TGFB"/>
    <property type="match status" value="1"/>
</dbReference>
<reference evidence="9" key="1">
    <citation type="submission" date="2013-06" db="EMBL/GenBank/DDBJ databases">
        <title>Nodal signalling determines biradial asymmetry in Hydra.</title>
        <authorList>
            <person name="Watanabe H."/>
            <person name="Schmidt H."/>
            <person name="Kuhn A."/>
            <person name="Oezbek S."/>
            <person name="Hobmayer B."/>
            <person name="Holstein T.W."/>
        </authorList>
    </citation>
    <scope>NUCLEOTIDE SEQUENCE</scope>
</reference>
<evidence type="ECO:0000313" key="9">
    <source>
        <dbReference type="EMBL" id="BAQ19093.1"/>
    </source>
</evidence>
<accession>A0A0A8K9X6</accession>
<protein>
    <submittedName>
        <fullName evidence="9">Nodal-related A protein</fullName>
    </submittedName>
</protein>
<dbReference type="PANTHER" id="PTHR11848">
    <property type="entry name" value="TGF-BETA FAMILY"/>
    <property type="match status" value="1"/>
</dbReference>
<dbReference type="EMBL" id="AB823865">
    <property type="protein sequence ID" value="BAQ19093.1"/>
    <property type="molecule type" value="Genomic_DNA"/>
</dbReference>
<name>A0A0A8K9X6_ACRDI</name>
<dbReference type="GO" id="GO:0008083">
    <property type="term" value="F:growth factor activity"/>
    <property type="evidence" value="ECO:0007669"/>
    <property type="project" value="UniProtKB-KW"/>
</dbReference>
<dbReference type="GO" id="GO:0005125">
    <property type="term" value="F:cytokine activity"/>
    <property type="evidence" value="ECO:0007669"/>
    <property type="project" value="TreeGrafter"/>
</dbReference>
<organism evidence="9">
    <name type="scientific">Acropora digitifera</name>
    <name type="common">Staghorn coral</name>
    <dbReference type="NCBI Taxonomy" id="70779"/>
    <lineage>
        <taxon>Eukaryota</taxon>
        <taxon>Metazoa</taxon>
        <taxon>Cnidaria</taxon>
        <taxon>Anthozoa</taxon>
        <taxon>Hexacorallia</taxon>
        <taxon>Scleractinia</taxon>
        <taxon>Astrocoeniina</taxon>
        <taxon>Acroporidae</taxon>
        <taxon>Acropora</taxon>
    </lineage>
</organism>
<comment type="similarity">
    <text evidence="2 6">Belongs to the TGF-beta family.</text>
</comment>
<keyword evidence="7" id="KW-0732">Signal</keyword>
<keyword evidence="4 6" id="KW-0339">Growth factor</keyword>
<evidence type="ECO:0000256" key="2">
    <source>
        <dbReference type="ARBA" id="ARBA00006656"/>
    </source>
</evidence>
<gene>
    <name evidence="9" type="primary">AdiNodal-related A</name>
</gene>
<dbReference type="OrthoDB" id="5953071at2759"/>
<keyword evidence="5" id="KW-1015">Disulfide bond</keyword>
<evidence type="ECO:0000256" key="6">
    <source>
        <dbReference type="RuleBase" id="RU000354"/>
    </source>
</evidence>
<feature type="signal peptide" evidence="7">
    <location>
        <begin position="1"/>
        <end position="20"/>
    </location>
</feature>
<dbReference type="Gene3D" id="2.10.90.10">
    <property type="entry name" value="Cystine-knot cytokines"/>
    <property type="match status" value="1"/>
</dbReference>
<dbReference type="GO" id="GO:0005615">
    <property type="term" value="C:extracellular space"/>
    <property type="evidence" value="ECO:0007669"/>
    <property type="project" value="TreeGrafter"/>
</dbReference>
<dbReference type="InterPro" id="IPR029034">
    <property type="entry name" value="Cystine-knot_cytokine"/>
</dbReference>
<dbReference type="CDD" id="cd13756">
    <property type="entry name" value="TGF_beta_BMPs_GDFs"/>
    <property type="match status" value="1"/>
</dbReference>
<feature type="domain" description="TGF-beta family profile" evidence="8">
    <location>
        <begin position="221"/>
        <end position="342"/>
    </location>
</feature>
<proteinExistence type="inferred from homology"/>
<evidence type="ECO:0000256" key="1">
    <source>
        <dbReference type="ARBA" id="ARBA00004613"/>
    </source>
</evidence>
<evidence type="ECO:0000259" key="8">
    <source>
        <dbReference type="PROSITE" id="PS51362"/>
    </source>
</evidence>
<feature type="chain" id="PRO_5002038607" evidence="7">
    <location>
        <begin position="21"/>
        <end position="342"/>
    </location>
</feature>
<dbReference type="InterPro" id="IPR017948">
    <property type="entry name" value="TGFb_CS"/>
</dbReference>
<dbReference type="KEGG" id="adf:107337024"/>
<keyword evidence="3" id="KW-0964">Secreted</keyword>
<dbReference type="SUPFAM" id="SSF57501">
    <property type="entry name" value="Cystine-knot cytokines"/>
    <property type="match status" value="1"/>
</dbReference>
<evidence type="ECO:0000256" key="4">
    <source>
        <dbReference type="ARBA" id="ARBA00023030"/>
    </source>
</evidence>
<dbReference type="InterPro" id="IPR015615">
    <property type="entry name" value="TGF-beta-rel"/>
</dbReference>
<dbReference type="AlphaFoldDB" id="A0A0A8K9X6"/>
<comment type="subcellular location">
    <subcellularLocation>
        <location evidence="1">Secreted</location>
    </subcellularLocation>
</comment>